<comment type="caution">
    <text evidence="2">The sequence shown here is derived from an EMBL/GenBank/DDBJ whole genome shotgun (WGS) entry which is preliminary data.</text>
</comment>
<keyword evidence="1" id="KW-0812">Transmembrane</keyword>
<proteinExistence type="predicted"/>
<feature type="transmembrane region" description="Helical" evidence="1">
    <location>
        <begin position="7"/>
        <end position="28"/>
    </location>
</feature>
<dbReference type="AlphaFoldDB" id="A0AAW8J6W1"/>
<organism evidence="2 3">
    <name type="scientific">Acinetobacter rudis</name>
    <dbReference type="NCBI Taxonomy" id="632955"/>
    <lineage>
        <taxon>Bacteria</taxon>
        <taxon>Pseudomonadati</taxon>
        <taxon>Pseudomonadota</taxon>
        <taxon>Gammaproteobacteria</taxon>
        <taxon>Moraxellales</taxon>
        <taxon>Moraxellaceae</taxon>
        <taxon>Acinetobacter</taxon>
    </lineage>
</organism>
<evidence type="ECO:0000256" key="1">
    <source>
        <dbReference type="SAM" id="Phobius"/>
    </source>
</evidence>
<reference evidence="2" key="1">
    <citation type="submission" date="2023-08" db="EMBL/GenBank/DDBJ databases">
        <title>Emergence of clinically-relevant ST2 carbapenem-resistant Acinetobacter baumannii strains in hospital sewages in Zhejiang, East of China.</title>
        <authorList>
            <person name="Kaichao C."/>
            <person name="Zhang R."/>
        </authorList>
    </citation>
    <scope>NUCLEOTIDE SEQUENCE</scope>
    <source>
        <strain evidence="2">M-RB-37</strain>
    </source>
</reference>
<dbReference type="RefSeq" id="WP_308981273.1">
    <property type="nucleotide sequence ID" value="NZ_JAVIDL010000010.1"/>
</dbReference>
<evidence type="ECO:0000313" key="2">
    <source>
        <dbReference type="EMBL" id="MDQ8935480.1"/>
    </source>
</evidence>
<dbReference type="Proteomes" id="UP001243844">
    <property type="component" value="Unassembled WGS sequence"/>
</dbReference>
<accession>A0AAW8J6W1</accession>
<name>A0AAW8J6W1_9GAMM</name>
<sequence>MQKRNLIVYVFLGSVILAVAGFISGFLLEKDQVSSIELSHHGQSIQNSIYTRYQGKIYASVPSNGDYVIPQADPQSFHSLNSDGRYQNRQFAVDRQYAYCGNLVVAGFNPKRTQALDHNYFSDGQNTVYCASMSQRNPDLSGFSEIKQTWLYGWGFANKPQTYIYEQVRLAPSAHPYTAILDADILSNGQKVYYKGLEMPEANPAQLSAIVVPQDDQSIRLSYEFFKDHKSVYFKHNKLALASNDQLYSFYIDGLDQAYLYDPTQGQVFVDHLAFNKKLAPYQVMSHYGGHVNHALFLSKSGVYYYDNQTKQIERAADNPFNMGQWQEIAPLIFSYNNQTYFLQGSERWGGRKGPGLISRSTHLYQLEDAATGPWEKVANVTTHHYAEVWKKGNQYYYFDRLGSTQLIQQTLYLIADRETLNHLIHDELRPDDIRQLVRNDKLLAVKAKEILKATTQYRKLLFGFIALPF</sequence>
<dbReference type="EMBL" id="JAVIDL010000010">
    <property type="protein sequence ID" value="MDQ8935480.1"/>
    <property type="molecule type" value="Genomic_DNA"/>
</dbReference>
<dbReference type="Pfam" id="PF13644">
    <property type="entry name" value="DKNYY"/>
    <property type="match status" value="1"/>
</dbReference>
<keyword evidence="1" id="KW-0472">Membrane</keyword>
<protein>
    <submittedName>
        <fullName evidence="2">DKNYY domain-containing protein</fullName>
    </submittedName>
</protein>
<gene>
    <name evidence="2" type="ORF">RFH47_07035</name>
</gene>
<dbReference type="InterPro" id="IPR027375">
    <property type="entry name" value="DKNYY"/>
</dbReference>
<keyword evidence="1" id="KW-1133">Transmembrane helix</keyword>
<evidence type="ECO:0000313" key="3">
    <source>
        <dbReference type="Proteomes" id="UP001243844"/>
    </source>
</evidence>